<feature type="domain" description="Phage capsid-like C-terminal" evidence="2">
    <location>
        <begin position="137"/>
        <end position="399"/>
    </location>
</feature>
<gene>
    <name evidence="3" type="ORF">I5Q84_05700</name>
</gene>
<dbReference type="Pfam" id="PF05065">
    <property type="entry name" value="Phage_capsid"/>
    <property type="match status" value="1"/>
</dbReference>
<name>A0AAX1KMD1_FLAPL</name>
<dbReference type="Gene3D" id="3.30.2400.10">
    <property type="entry name" value="Major capsid protein gp5"/>
    <property type="match status" value="1"/>
</dbReference>
<evidence type="ECO:0000256" key="1">
    <source>
        <dbReference type="ARBA" id="ARBA00004328"/>
    </source>
</evidence>
<organism evidence="3 4">
    <name type="scientific">Flavonifractor plautii</name>
    <name type="common">Fusobacterium plautii</name>
    <dbReference type="NCBI Taxonomy" id="292800"/>
    <lineage>
        <taxon>Bacteria</taxon>
        <taxon>Bacillati</taxon>
        <taxon>Bacillota</taxon>
        <taxon>Clostridia</taxon>
        <taxon>Eubacteriales</taxon>
        <taxon>Oscillospiraceae</taxon>
        <taxon>Flavonifractor</taxon>
    </lineage>
</organism>
<dbReference type="InterPro" id="IPR024455">
    <property type="entry name" value="Phage_capsid"/>
</dbReference>
<dbReference type="NCBIfam" id="TIGR01554">
    <property type="entry name" value="major_cap_HK97"/>
    <property type="match status" value="1"/>
</dbReference>
<dbReference type="EMBL" id="CP065315">
    <property type="protein sequence ID" value="QQR06977.1"/>
    <property type="molecule type" value="Genomic_DNA"/>
</dbReference>
<evidence type="ECO:0000259" key="2">
    <source>
        <dbReference type="Pfam" id="PF05065"/>
    </source>
</evidence>
<dbReference type="Proteomes" id="UP000595792">
    <property type="component" value="Chromosome"/>
</dbReference>
<accession>A0AAX1KMD1</accession>
<dbReference type="Gene3D" id="3.30.2320.10">
    <property type="entry name" value="hypothetical protein PF0899 domain"/>
    <property type="match status" value="1"/>
</dbReference>
<evidence type="ECO:0000313" key="4">
    <source>
        <dbReference type="Proteomes" id="UP000595792"/>
    </source>
</evidence>
<dbReference type="SUPFAM" id="SSF56563">
    <property type="entry name" value="Major capsid protein gp5"/>
    <property type="match status" value="1"/>
</dbReference>
<evidence type="ECO:0000313" key="3">
    <source>
        <dbReference type="EMBL" id="QQR06977.1"/>
    </source>
</evidence>
<dbReference type="RefSeq" id="WP_065534102.1">
    <property type="nucleotide sequence ID" value="NZ_CP015406.2"/>
</dbReference>
<dbReference type="InterPro" id="IPR054612">
    <property type="entry name" value="Phage_capsid-like_C"/>
</dbReference>
<dbReference type="AlphaFoldDB" id="A0AAX1KMD1"/>
<dbReference type="KEGG" id="fpla:A4U99_03865"/>
<sequence length="408" mass="44945">MTYQEYLELKAKRAGKLKEGEALLAKKDFDGHKALMGEVAKMNQELDAAEAQLAEEGRFAEDDEGMKLRHKAFQDKKADKAKGAAIDEIRRSNEYATAFAKALRNGVKVNKVWGMEGYEPLAKALTETGGSPEGADGGFLVPQDFDDMIHEYEKEYVDLSQFFAVENVRSLSGWRAVEQGKRKPLPKIAEMGTIGKDDQPKFSKVTYTVDKYGDRLPVSSELLSDNTAGLLRYLAGWFGPKYILTKNTLLLELLKGLETEVPLTAGKEAKELRMAMITKLNTAHSMAATLLTNQNGYAEMDSWEDKNGRPLLVPNPADPNVYRLSGRRVVYGDNDLIPDEDTKHPIYVGNFKALGTLFVRKGIEVAATDVGGDAWATDSYEIRGLCRLDAVAMDKAAAFKATIAEAGG</sequence>
<reference evidence="3 4" key="1">
    <citation type="submission" date="2020-11" db="EMBL/GenBank/DDBJ databases">
        <title>Closed and high quality bacterial genomes of the OMM12 community.</title>
        <authorList>
            <person name="Marbouty M."/>
            <person name="Lamy-Besnier Q."/>
            <person name="Debarbieux L."/>
            <person name="Koszul R."/>
        </authorList>
    </citation>
    <scope>NUCLEOTIDE SEQUENCE [LARGE SCALE GENOMIC DNA]</scope>
    <source>
        <strain evidence="3 4">YL31</strain>
    </source>
</reference>
<comment type="subcellular location">
    <subcellularLocation>
        <location evidence="1">Virion</location>
    </subcellularLocation>
</comment>
<protein>
    <submittedName>
        <fullName evidence="3">Phage major capsid protein</fullName>
    </submittedName>
</protein>
<proteinExistence type="predicted"/>